<reference evidence="2" key="2">
    <citation type="journal article" date="2017" name="Nat. Plants">
        <title>The Aegilops tauschii genome reveals multiple impacts of transposons.</title>
        <authorList>
            <person name="Zhao G."/>
            <person name="Zou C."/>
            <person name="Li K."/>
            <person name="Wang K."/>
            <person name="Li T."/>
            <person name="Gao L."/>
            <person name="Zhang X."/>
            <person name="Wang H."/>
            <person name="Yang Z."/>
            <person name="Liu X."/>
            <person name="Jiang W."/>
            <person name="Mao L."/>
            <person name="Kong X."/>
            <person name="Jiao Y."/>
            <person name="Jia J."/>
        </authorList>
    </citation>
    <scope>NUCLEOTIDE SEQUENCE [LARGE SCALE GENOMIC DNA]</scope>
    <source>
        <strain evidence="2">cv. AL8/78</strain>
    </source>
</reference>
<name>A0A453RTN7_AEGTS</name>
<reference evidence="2" key="1">
    <citation type="journal article" date="2014" name="Science">
        <title>Ancient hybridizations among the ancestral genomes of bread wheat.</title>
        <authorList>
            <consortium name="International Wheat Genome Sequencing Consortium,"/>
            <person name="Marcussen T."/>
            <person name="Sandve S.R."/>
            <person name="Heier L."/>
            <person name="Spannagl M."/>
            <person name="Pfeifer M."/>
            <person name="Jakobsen K.S."/>
            <person name="Wulff B.B."/>
            <person name="Steuernagel B."/>
            <person name="Mayer K.F."/>
            <person name="Olsen O.A."/>
        </authorList>
    </citation>
    <scope>NUCLEOTIDE SEQUENCE [LARGE SCALE GENOMIC DNA]</scope>
    <source>
        <strain evidence="2">cv. AL8/78</strain>
    </source>
</reference>
<reference evidence="1" key="3">
    <citation type="journal article" date="2017" name="Nature">
        <title>Genome sequence of the progenitor of the wheat D genome Aegilops tauschii.</title>
        <authorList>
            <person name="Luo M.C."/>
            <person name="Gu Y.Q."/>
            <person name="Puiu D."/>
            <person name="Wang H."/>
            <person name="Twardziok S.O."/>
            <person name="Deal K.R."/>
            <person name="Huo N."/>
            <person name="Zhu T."/>
            <person name="Wang L."/>
            <person name="Wang Y."/>
            <person name="McGuire P.E."/>
            <person name="Liu S."/>
            <person name="Long H."/>
            <person name="Ramasamy R.K."/>
            <person name="Rodriguez J.C."/>
            <person name="Van S.L."/>
            <person name="Yuan L."/>
            <person name="Wang Z."/>
            <person name="Xia Z."/>
            <person name="Xiao L."/>
            <person name="Anderson O.D."/>
            <person name="Ouyang S."/>
            <person name="Liang Y."/>
            <person name="Zimin A.V."/>
            <person name="Pertea G."/>
            <person name="Qi P."/>
            <person name="Bennetzen J.L."/>
            <person name="Dai X."/>
            <person name="Dawson M.W."/>
            <person name="Muller H.G."/>
            <person name="Kugler K."/>
            <person name="Rivarola-Duarte L."/>
            <person name="Spannagl M."/>
            <person name="Mayer K.F.X."/>
            <person name="Lu F.H."/>
            <person name="Bevan M.W."/>
            <person name="Leroy P."/>
            <person name="Li P."/>
            <person name="You F.M."/>
            <person name="Sun Q."/>
            <person name="Liu Z."/>
            <person name="Lyons E."/>
            <person name="Wicker T."/>
            <person name="Salzberg S.L."/>
            <person name="Devos K.M."/>
            <person name="Dvorak J."/>
        </authorList>
    </citation>
    <scope>NUCLEOTIDE SEQUENCE [LARGE SCALE GENOMIC DNA]</scope>
    <source>
        <strain evidence="1">cv. AL8/78</strain>
    </source>
</reference>
<evidence type="ECO:0000313" key="1">
    <source>
        <dbReference type="EnsemblPlants" id="AET7Gv20695300.5"/>
    </source>
</evidence>
<dbReference type="Proteomes" id="UP000015105">
    <property type="component" value="Chromosome 7D"/>
</dbReference>
<accession>A0A453RTN7</accession>
<protein>
    <submittedName>
        <fullName evidence="1">Uncharacterized protein</fullName>
    </submittedName>
</protein>
<dbReference type="Gramene" id="AET7Gv20695300.5">
    <property type="protein sequence ID" value="AET7Gv20695300.5"/>
    <property type="gene ID" value="AET7Gv20695300"/>
</dbReference>
<sequence length="123" mass="14408">MGKKRHCQPANRHRKIQIALVNNASSSTNKKKAKRTSSSKKKLHLLEQRLAHLLWELLNKWTCYDCDHPFWMFYLCRLPATTITGLRDKTLCLPIPAYLYCVFREPLLLSELNYPRLPSLQSP</sequence>
<organism evidence="1 2">
    <name type="scientific">Aegilops tauschii subsp. strangulata</name>
    <name type="common">Goatgrass</name>
    <dbReference type="NCBI Taxonomy" id="200361"/>
    <lineage>
        <taxon>Eukaryota</taxon>
        <taxon>Viridiplantae</taxon>
        <taxon>Streptophyta</taxon>
        <taxon>Embryophyta</taxon>
        <taxon>Tracheophyta</taxon>
        <taxon>Spermatophyta</taxon>
        <taxon>Magnoliopsida</taxon>
        <taxon>Liliopsida</taxon>
        <taxon>Poales</taxon>
        <taxon>Poaceae</taxon>
        <taxon>BOP clade</taxon>
        <taxon>Pooideae</taxon>
        <taxon>Triticodae</taxon>
        <taxon>Triticeae</taxon>
        <taxon>Triticinae</taxon>
        <taxon>Aegilops</taxon>
    </lineage>
</organism>
<dbReference type="EnsemblPlants" id="AET7Gv20695300.5">
    <property type="protein sequence ID" value="AET7Gv20695300.5"/>
    <property type="gene ID" value="AET7Gv20695300"/>
</dbReference>
<reference evidence="1" key="4">
    <citation type="submission" date="2019-03" db="UniProtKB">
        <authorList>
            <consortium name="EnsemblPlants"/>
        </authorList>
    </citation>
    <scope>IDENTIFICATION</scope>
</reference>
<dbReference type="AlphaFoldDB" id="A0A453RTN7"/>
<evidence type="ECO:0000313" key="2">
    <source>
        <dbReference type="Proteomes" id="UP000015105"/>
    </source>
</evidence>
<reference evidence="1" key="5">
    <citation type="journal article" date="2021" name="G3 (Bethesda)">
        <title>Aegilops tauschii genome assembly Aet v5.0 features greater sequence contiguity and improved annotation.</title>
        <authorList>
            <person name="Wang L."/>
            <person name="Zhu T."/>
            <person name="Rodriguez J.C."/>
            <person name="Deal K.R."/>
            <person name="Dubcovsky J."/>
            <person name="McGuire P.E."/>
            <person name="Lux T."/>
            <person name="Spannagl M."/>
            <person name="Mayer K.F.X."/>
            <person name="Baldrich P."/>
            <person name="Meyers B.C."/>
            <person name="Huo N."/>
            <person name="Gu Y.Q."/>
            <person name="Zhou H."/>
            <person name="Devos K.M."/>
            <person name="Bennetzen J.L."/>
            <person name="Unver T."/>
            <person name="Budak H."/>
            <person name="Gulick P.J."/>
            <person name="Galiba G."/>
            <person name="Kalapos B."/>
            <person name="Nelson D.R."/>
            <person name="Li P."/>
            <person name="You F.M."/>
            <person name="Luo M.C."/>
            <person name="Dvorak J."/>
        </authorList>
    </citation>
    <scope>NUCLEOTIDE SEQUENCE [LARGE SCALE GENOMIC DNA]</scope>
    <source>
        <strain evidence="1">cv. AL8/78</strain>
    </source>
</reference>
<proteinExistence type="predicted"/>
<keyword evidence="2" id="KW-1185">Reference proteome</keyword>